<dbReference type="SUPFAM" id="SSF52047">
    <property type="entry name" value="RNI-like"/>
    <property type="match status" value="3"/>
</dbReference>
<name>A0A409YA49_9AGAR</name>
<dbReference type="PANTHER" id="PTHR38926">
    <property type="entry name" value="F-BOX DOMAIN CONTAINING PROTEIN, EXPRESSED"/>
    <property type="match status" value="1"/>
</dbReference>
<evidence type="ECO:0000313" key="3">
    <source>
        <dbReference type="Proteomes" id="UP000284706"/>
    </source>
</evidence>
<evidence type="ECO:0000256" key="1">
    <source>
        <dbReference type="SAM" id="MobiDB-lite"/>
    </source>
</evidence>
<organism evidence="2 3">
    <name type="scientific">Gymnopilus dilepis</name>
    <dbReference type="NCBI Taxonomy" id="231916"/>
    <lineage>
        <taxon>Eukaryota</taxon>
        <taxon>Fungi</taxon>
        <taxon>Dikarya</taxon>
        <taxon>Basidiomycota</taxon>
        <taxon>Agaricomycotina</taxon>
        <taxon>Agaricomycetes</taxon>
        <taxon>Agaricomycetidae</taxon>
        <taxon>Agaricales</taxon>
        <taxon>Agaricineae</taxon>
        <taxon>Hymenogastraceae</taxon>
        <taxon>Gymnopilus</taxon>
    </lineage>
</organism>
<proteinExistence type="predicted"/>
<accession>A0A409YA49</accession>
<feature type="region of interest" description="Disordered" evidence="1">
    <location>
        <begin position="357"/>
        <end position="379"/>
    </location>
</feature>
<dbReference type="Proteomes" id="UP000284706">
    <property type="component" value="Unassembled WGS sequence"/>
</dbReference>
<protein>
    <submittedName>
        <fullName evidence="2">Uncharacterized protein</fullName>
    </submittedName>
</protein>
<dbReference type="Gene3D" id="3.80.10.10">
    <property type="entry name" value="Ribonuclease Inhibitor"/>
    <property type="match status" value="2"/>
</dbReference>
<comment type="caution">
    <text evidence="2">The sequence shown here is derived from an EMBL/GenBank/DDBJ whole genome shotgun (WGS) entry which is preliminary data.</text>
</comment>
<sequence>MPSRPLSLELKRTVIKELSDDRDQLLRCRLVSKEFHDLATPRSLETILISTKHMVPTHRTDRDSTPENAFIGNLPESSPVLKHVKEIVVDLCGLMGILEQQEGTFQLSMFKTLSKIASQKPFNLLELDIRGLVSRREERLPLEGIRPLLTNLDTVQFYILTDCCDGVDAFEDVHAEFFQSEIVSLLSATQKLTDLSLHLDTGMYMFTTAQWSSLHFPALKRLHLNNIVFEIYSAHSSSRHYPAEDFTLRHGDTLETLDLSHSCIAADEQSALRTWAMIWAGFAQGLPKLRLFEFDPLPGVVEGKWGNELIEGYCWLSSGMNSGYYATDFEGYGEPPVDSGDLEEDKAAFESLQETIRARGNRQRTKNSPPPQNSEHNDPVLGLRTMVNKSVSSNPNNVATQVPAEVWRHLFGVHIDALPSDAKIRSALRLTHVCHGRRRFGWKYERQASNRLTSHVLLFSKLSTPPCNLVCNLSVMADQRHIPLELQHAILDELRDSDNMAQVLPCRLVSRDFHDIVTPFALKSIHISSKHLLPAQPTACDSNAENAFIRNLPESSPVFKHAKEIVMDLCGLIDLFKSREVKADKYDQIASMFTQLAKFPSLDTLRLHFIEKPVTWRLDSSRPKLDIRSLGTFQLSMFKTLSGVASEEPFNLLELDIQGLVARQEEHLPLEGIHPLLTNLSTLRFSILTECYDSIDEFMDGHADFFQTEILDLLTTTQELQTLVLNVDTGMYMFMTDQWESLHFPALKTLHFGNVVFEMYPTFSTRVSCIAAEENSEPRTWAMVWKGLKRGLPNLRQFEFDPLPGFAEGRGDNVSDLVEGYCWLWSGRNSGYYSTSFENYEELPFDIDEDKLMFKSLQKTIRARNDSYLNNYGDIARHVPAEVWRHLFRIHIGALPSAAKVSTALQLGQVCSSWRSIASNAPELWTDVHLSLPAEKSTAFPNAKILDLAFKNARSKHLTMELQTLRPLSVTEVSGVLGSIGTFFGQLHRAKSLKMDCAVLSELQLGDEEGFDKMIAEVPQANVLEKLELNLNGDVLEVMYFLARIYISASSLKTLVIYGSTLYYDVFDELKKTEFPFYQLTTLHVDTLTDSESFIELLFASKFLVNATFDKVSGDLCHSGSRPFLPRLKVLKIGWVEEDEMDFASIKEELFELVHAPELTELDLHFCQMKFPTATRLVQAPTLSEDWVIRTVPSDIWISIFKEVIARCFFSSVEADTENTAALRLSHVCATWHSIVHGAPELWRNVSVLFRPQRCFPSLDLVSLSLKNARSSPLRLIDLDVQSDFTQDHPGDLGTIKLFLQAGYRAESLCIRFSVIDSVAYFEPSSFDELVTQLEAEGGRWLESLVFNVDVESDSALTFLSELWCSAPLLRSLTFHVTQVSQTVIDEFEEFSFPFQQLTTLVLTTSIELVAFMSVLSSTPSLTNATFKGVFGGIDEIFGKEPVSLPALERLELIGEGEEERRSPPFTKLLAFIVAPSLKTLSLCLDHGWSSTSFTTFLGNSSPVIEHFQLGIVDCSQSDRIECLQLLPSLITLDCSLVDEDSYMRWGDHYLQDEFMNAMQGWDEESSMFTICPKLHKITVDYDSLLDISTPLFADMVGTRWRRSPLGGSDFEAVLTGVDEVGDEWNDFAELRRLLELKGLGANITIDPEVTLEELSGNVVRVQGEWIVAHQSQVLHADIVRSWKKRLDVELNQEVQEVYLLPSEVGLDPEFFNFLGVEEFVPFLQREWDLVTDPVETALAQVEVIRALRRTTPLRMAKRRLRKDWVIAKVSLDIWRCIFGCVFDASLDKMKVKAIICLSHVCSTWRSIANTAPELWTHVEVHSPSATASTAPCSDLLSIILHNARTMALTMVLHGVQYFNPDGDMSSVELFLRSLHRAKSLNLETGILLEMGAFKREIFRDLVAQMQPALLLRNLKLDMSCSSSVSISYMAKLWKPAPLLRSLEFNRSLIEQGTIFSLKQALFPFQQLSELSIDSEINLRGFFLILSFTPSLVSAKFKNIGSVFYSWEDDMPSEPVTLQALESLQMRGRGPNPNTSPPLTKVLEFIIAPSLTDLHLHFDRAWCLESFQTFVQKSSPPIERLHLDIVDSSQRDKIECLKLLPTLRALELTTELKRACQDADPSIFLAEEFCDAMQEWDESTGAFAICPKLEELTVDYPCLFDTSKRIFADMVEDRWRHSPSNIDFDLLVTEAHDLGNDQKALTEIIRLLVLKKQGLQVVIEPYTWVEELFDDDAGDEASSSDGGWE</sequence>
<dbReference type="EMBL" id="NHYE01001041">
    <property type="protein sequence ID" value="PPQ99873.1"/>
    <property type="molecule type" value="Genomic_DNA"/>
</dbReference>
<dbReference type="PANTHER" id="PTHR38926:SF72">
    <property type="entry name" value="IM:7136021-RELATED"/>
    <property type="match status" value="1"/>
</dbReference>
<dbReference type="InterPro" id="IPR032675">
    <property type="entry name" value="LRR_dom_sf"/>
</dbReference>
<dbReference type="InParanoid" id="A0A409YA49"/>
<keyword evidence="3" id="KW-1185">Reference proteome</keyword>
<reference evidence="2 3" key="1">
    <citation type="journal article" date="2018" name="Evol. Lett.">
        <title>Horizontal gene cluster transfer increased hallucinogenic mushroom diversity.</title>
        <authorList>
            <person name="Reynolds H.T."/>
            <person name="Vijayakumar V."/>
            <person name="Gluck-Thaler E."/>
            <person name="Korotkin H.B."/>
            <person name="Matheny P.B."/>
            <person name="Slot J.C."/>
        </authorList>
    </citation>
    <scope>NUCLEOTIDE SEQUENCE [LARGE SCALE GENOMIC DNA]</scope>
    <source>
        <strain evidence="2 3">SRW20</strain>
    </source>
</reference>
<evidence type="ECO:0000313" key="2">
    <source>
        <dbReference type="EMBL" id="PPQ99873.1"/>
    </source>
</evidence>
<dbReference type="OrthoDB" id="2858653at2759"/>
<gene>
    <name evidence="2" type="ORF">CVT26_009320</name>
</gene>